<feature type="compositionally biased region" description="Polar residues" evidence="1">
    <location>
        <begin position="41"/>
        <end position="52"/>
    </location>
</feature>
<dbReference type="InterPro" id="IPR046355">
    <property type="entry name" value="Gab1-4-like"/>
</dbReference>
<dbReference type="AlphaFoldDB" id="A0A2G9SCX0"/>
<sequence length="163" mass="17983">DVEDCSLRSRDKRLSLNLPRFTPQNSFTSDCSDDSYVPMNPNASPPCSESDCSTDGYIPMSPVTAAFTFPASANSKVSSPLPDLPTDLEPPPVNRDLKPRRKSKHLGAVFIYSEPINVMCLTITDHRDVDQNQSDRSRSSGFCRRGMTEKCLPIRIQSANVSA</sequence>
<dbReference type="OrthoDB" id="360585at2759"/>
<reference evidence="3" key="1">
    <citation type="journal article" date="2017" name="Nat. Commun.">
        <title>The North American bullfrog draft genome provides insight into hormonal regulation of long noncoding RNA.</title>
        <authorList>
            <person name="Hammond S.A."/>
            <person name="Warren R.L."/>
            <person name="Vandervalk B.P."/>
            <person name="Kucuk E."/>
            <person name="Khan H."/>
            <person name="Gibb E.A."/>
            <person name="Pandoh P."/>
            <person name="Kirk H."/>
            <person name="Zhao Y."/>
            <person name="Jones M."/>
            <person name="Mungall A.J."/>
            <person name="Coope R."/>
            <person name="Pleasance S."/>
            <person name="Moore R.A."/>
            <person name="Holt R.A."/>
            <person name="Round J.M."/>
            <person name="Ohora S."/>
            <person name="Walle B.V."/>
            <person name="Veldhoen N."/>
            <person name="Helbing C.C."/>
            <person name="Birol I."/>
        </authorList>
    </citation>
    <scope>NUCLEOTIDE SEQUENCE [LARGE SCALE GENOMIC DNA]</scope>
</reference>
<dbReference type="PANTHER" id="PTHR45960:SF3">
    <property type="entry name" value="GRB2-ASSOCIATED-BINDING PROTEIN 3"/>
    <property type="match status" value="1"/>
</dbReference>
<accession>A0A2G9SCX0</accession>
<evidence type="ECO:0000256" key="1">
    <source>
        <dbReference type="SAM" id="MobiDB-lite"/>
    </source>
</evidence>
<gene>
    <name evidence="2" type="ORF">AB205_0057610</name>
</gene>
<organism evidence="2 3">
    <name type="scientific">Aquarana catesbeiana</name>
    <name type="common">American bullfrog</name>
    <name type="synonym">Rana catesbeiana</name>
    <dbReference type="NCBI Taxonomy" id="8400"/>
    <lineage>
        <taxon>Eukaryota</taxon>
        <taxon>Metazoa</taxon>
        <taxon>Chordata</taxon>
        <taxon>Craniata</taxon>
        <taxon>Vertebrata</taxon>
        <taxon>Euteleostomi</taxon>
        <taxon>Amphibia</taxon>
        <taxon>Batrachia</taxon>
        <taxon>Anura</taxon>
        <taxon>Neobatrachia</taxon>
        <taxon>Ranoidea</taxon>
        <taxon>Ranidae</taxon>
        <taxon>Aquarana</taxon>
    </lineage>
</organism>
<name>A0A2G9SCX0_AQUCT</name>
<evidence type="ECO:0000313" key="3">
    <source>
        <dbReference type="Proteomes" id="UP000228934"/>
    </source>
</evidence>
<protein>
    <submittedName>
        <fullName evidence="2">Uncharacterized protein</fullName>
    </submittedName>
</protein>
<keyword evidence="3" id="KW-1185">Reference proteome</keyword>
<dbReference type="EMBL" id="KV924385">
    <property type="protein sequence ID" value="PIO37935.1"/>
    <property type="molecule type" value="Genomic_DNA"/>
</dbReference>
<proteinExistence type="predicted"/>
<dbReference type="GO" id="GO:0005737">
    <property type="term" value="C:cytoplasm"/>
    <property type="evidence" value="ECO:0007669"/>
    <property type="project" value="TreeGrafter"/>
</dbReference>
<dbReference type="GO" id="GO:0035591">
    <property type="term" value="F:signaling adaptor activity"/>
    <property type="evidence" value="ECO:0007669"/>
    <property type="project" value="TreeGrafter"/>
</dbReference>
<dbReference type="GO" id="GO:0007165">
    <property type="term" value="P:signal transduction"/>
    <property type="evidence" value="ECO:0007669"/>
    <property type="project" value="TreeGrafter"/>
</dbReference>
<evidence type="ECO:0000313" key="2">
    <source>
        <dbReference type="EMBL" id="PIO37935.1"/>
    </source>
</evidence>
<feature type="non-terminal residue" evidence="2">
    <location>
        <position position="1"/>
    </location>
</feature>
<dbReference type="PANTHER" id="PTHR45960">
    <property type="entry name" value="GRB2-ASSOCIATED-BINDING PROTEIN"/>
    <property type="match status" value="1"/>
</dbReference>
<feature type="region of interest" description="Disordered" evidence="1">
    <location>
        <begin position="74"/>
        <end position="99"/>
    </location>
</feature>
<feature type="region of interest" description="Disordered" evidence="1">
    <location>
        <begin position="32"/>
        <end position="52"/>
    </location>
</feature>
<dbReference type="Proteomes" id="UP000228934">
    <property type="component" value="Unassembled WGS sequence"/>
</dbReference>